<gene>
    <name evidence="2" type="ORF">RD2015_309</name>
</gene>
<accession>A0A0U3MBE4</accession>
<dbReference type="KEGG" id="rdp:RD2015_309"/>
<feature type="domain" description="DUF3885" evidence="1">
    <location>
        <begin position="23"/>
        <end position="183"/>
    </location>
</feature>
<evidence type="ECO:0000259" key="1">
    <source>
        <dbReference type="Pfam" id="PF13021"/>
    </source>
</evidence>
<proteinExistence type="predicted"/>
<dbReference type="OrthoDB" id="8783685at2"/>
<dbReference type="Proteomes" id="UP000060699">
    <property type="component" value="Chromosome"/>
</dbReference>
<evidence type="ECO:0000313" key="3">
    <source>
        <dbReference type="Proteomes" id="UP000060699"/>
    </source>
</evidence>
<organism evidence="2 3">
    <name type="scientific">Roseateles depolymerans</name>
    <dbReference type="NCBI Taxonomy" id="76731"/>
    <lineage>
        <taxon>Bacteria</taxon>
        <taxon>Pseudomonadati</taxon>
        <taxon>Pseudomonadota</taxon>
        <taxon>Betaproteobacteria</taxon>
        <taxon>Burkholderiales</taxon>
        <taxon>Sphaerotilaceae</taxon>
        <taxon>Roseateles</taxon>
    </lineage>
</organism>
<protein>
    <recommendedName>
        <fullName evidence="1">DUF3885 domain-containing protein</fullName>
    </recommendedName>
</protein>
<dbReference type="EMBL" id="CP013729">
    <property type="protein sequence ID" value="ALV04812.1"/>
    <property type="molecule type" value="Genomic_DNA"/>
</dbReference>
<dbReference type="Pfam" id="PF13021">
    <property type="entry name" value="DUF3885"/>
    <property type="match status" value="1"/>
</dbReference>
<keyword evidence="3" id="KW-1185">Reference proteome</keyword>
<name>A0A0U3MBE4_9BURK</name>
<reference evidence="2 3" key="1">
    <citation type="submission" date="2015-12" db="EMBL/GenBank/DDBJ databases">
        <title>Complete genome of Roseateles depolymerans KCTC 42856.</title>
        <authorList>
            <person name="Kim K.M."/>
        </authorList>
    </citation>
    <scope>NUCLEOTIDE SEQUENCE [LARGE SCALE GENOMIC DNA]</scope>
    <source>
        <strain evidence="2 3">KCTC 42856</strain>
    </source>
</reference>
<dbReference type="AlphaFoldDB" id="A0A0U3MBE4"/>
<dbReference type="RefSeq" id="WP_058933388.1">
    <property type="nucleotide sequence ID" value="NZ_CP013729.1"/>
</dbReference>
<dbReference type="InterPro" id="IPR024976">
    <property type="entry name" value="DUF3885"/>
</dbReference>
<dbReference type="STRING" id="76731.RD2015_309"/>
<sequence length="188" mass="21011">MHVNSSDPLAWWNSLATGLPPRGHLLRDHWRERWLRLHSLPGAKRYADTPEEAREIVQRHEAVGSALFTAGEPLFVFRAIWEPSPRRSRSRPRPQIAGRQFRETVCEMGEDPPLQVRGLATTWKPDFFEALVALVADNQEVGLSLASPATGNMLCPYDGGMDVFSVSVAPNELAARFAAWRSSQPDGL</sequence>
<evidence type="ECO:0000313" key="2">
    <source>
        <dbReference type="EMBL" id="ALV04812.1"/>
    </source>
</evidence>